<accession>A0A7S2S8V2</accession>
<protein>
    <submittedName>
        <fullName evidence="2">Uncharacterized protein</fullName>
    </submittedName>
</protein>
<dbReference type="Gene3D" id="1.20.1250.20">
    <property type="entry name" value="MFS general substrate transporter like domains"/>
    <property type="match status" value="1"/>
</dbReference>
<feature type="transmembrane region" description="Helical" evidence="1">
    <location>
        <begin position="110"/>
        <end position="127"/>
    </location>
</feature>
<gene>
    <name evidence="2" type="ORF">QSP1433_LOCUS11360</name>
</gene>
<dbReference type="EMBL" id="HBHK01017885">
    <property type="protein sequence ID" value="CAD9692470.1"/>
    <property type="molecule type" value="Transcribed_RNA"/>
</dbReference>
<feature type="transmembrane region" description="Helical" evidence="1">
    <location>
        <begin position="84"/>
        <end position="103"/>
    </location>
</feature>
<evidence type="ECO:0000313" key="2">
    <source>
        <dbReference type="EMBL" id="CAD9692470.1"/>
    </source>
</evidence>
<evidence type="ECO:0000256" key="1">
    <source>
        <dbReference type="SAM" id="Phobius"/>
    </source>
</evidence>
<feature type="transmembrane region" description="Helical" evidence="1">
    <location>
        <begin position="45"/>
        <end position="64"/>
    </location>
</feature>
<dbReference type="InterPro" id="IPR036259">
    <property type="entry name" value="MFS_trans_sf"/>
</dbReference>
<dbReference type="AlphaFoldDB" id="A0A7S2S8V2"/>
<feature type="transmembrane region" description="Helical" evidence="1">
    <location>
        <begin position="172"/>
        <end position="193"/>
    </location>
</feature>
<reference evidence="2" key="1">
    <citation type="submission" date="2021-01" db="EMBL/GenBank/DDBJ databases">
        <authorList>
            <person name="Corre E."/>
            <person name="Pelletier E."/>
            <person name="Niang G."/>
            <person name="Scheremetjew M."/>
            <person name="Finn R."/>
            <person name="Kale V."/>
            <person name="Holt S."/>
            <person name="Cochrane G."/>
            <person name="Meng A."/>
            <person name="Brown T."/>
            <person name="Cohen L."/>
        </authorList>
    </citation>
    <scope>NUCLEOTIDE SEQUENCE</scope>
    <source>
        <strain evidence="2">NY070348D</strain>
    </source>
</reference>
<feature type="transmembrane region" description="Helical" evidence="1">
    <location>
        <begin position="147"/>
        <end position="165"/>
    </location>
</feature>
<sequence>MGHLLVELNQSNQEKPDDFAQGKWKRSDSWFSSCELLFRGGRWKVFILLLVLFSAFRLALTMYSSEKTLLLVAKFNSTEWAYSANLYTSLLQLPVLLVIIWPMKWFQPTAILSATFLALMVSYIILWRSDSKSLAFFALSLESISEVVLYTVLIFYMIGICFCTTSRSTGIGLIKGVSSVSEVAGSFFGVYTYETIGQLTLPLVAGILSIALICSLALYRLRETHSAAS</sequence>
<dbReference type="SUPFAM" id="SSF103473">
    <property type="entry name" value="MFS general substrate transporter"/>
    <property type="match status" value="1"/>
</dbReference>
<feature type="transmembrane region" description="Helical" evidence="1">
    <location>
        <begin position="199"/>
        <end position="219"/>
    </location>
</feature>
<name>A0A7S2S8V2_9STRA</name>
<keyword evidence="1" id="KW-0812">Transmembrane</keyword>
<proteinExistence type="predicted"/>
<keyword evidence="1" id="KW-1133">Transmembrane helix</keyword>
<keyword evidence="1" id="KW-0472">Membrane</keyword>
<organism evidence="2">
    <name type="scientific">Mucochytrium quahogii</name>
    <dbReference type="NCBI Taxonomy" id="96639"/>
    <lineage>
        <taxon>Eukaryota</taxon>
        <taxon>Sar</taxon>
        <taxon>Stramenopiles</taxon>
        <taxon>Bigyra</taxon>
        <taxon>Labyrinthulomycetes</taxon>
        <taxon>Thraustochytrida</taxon>
        <taxon>Thraustochytriidae</taxon>
        <taxon>Mucochytrium</taxon>
    </lineage>
</organism>